<proteinExistence type="predicted"/>
<evidence type="ECO:0000256" key="3">
    <source>
        <dbReference type="ARBA" id="ARBA00022691"/>
    </source>
</evidence>
<keyword evidence="2" id="KW-0808">Transferase</keyword>
<name>A0A2X3VS57_STRSA</name>
<dbReference type="InterPro" id="IPR013216">
    <property type="entry name" value="Methyltransf_11"/>
</dbReference>
<evidence type="ECO:0000256" key="2">
    <source>
        <dbReference type="ARBA" id="ARBA00022679"/>
    </source>
</evidence>
<dbReference type="PANTHER" id="PTHR43861:SF1">
    <property type="entry name" value="TRANS-ACONITATE 2-METHYLTRANSFERASE"/>
    <property type="match status" value="1"/>
</dbReference>
<dbReference type="Pfam" id="PF08241">
    <property type="entry name" value="Methyltransf_11"/>
    <property type="match status" value="1"/>
</dbReference>
<dbReference type="SMART" id="SM00650">
    <property type="entry name" value="rADc"/>
    <property type="match status" value="1"/>
</dbReference>
<reference evidence="5 6" key="1">
    <citation type="submission" date="2018-06" db="EMBL/GenBank/DDBJ databases">
        <authorList>
            <consortium name="Pathogen Informatics"/>
            <person name="Doyle S."/>
        </authorList>
    </citation>
    <scope>NUCLEOTIDE SEQUENCE [LARGE SCALE GENOMIC DNA]</scope>
    <source>
        <strain evidence="5 6">NCTC11085</strain>
    </source>
</reference>
<dbReference type="PANTHER" id="PTHR43861">
    <property type="entry name" value="TRANS-ACONITATE 2-METHYLTRANSFERASE-RELATED"/>
    <property type="match status" value="1"/>
</dbReference>
<dbReference type="SUPFAM" id="SSF53335">
    <property type="entry name" value="S-adenosyl-L-methionine-dependent methyltransferases"/>
    <property type="match status" value="1"/>
</dbReference>
<dbReference type="CDD" id="cd02440">
    <property type="entry name" value="AdoMet_MTases"/>
    <property type="match status" value="1"/>
</dbReference>
<protein>
    <submittedName>
        <fullName evidence="5">Glucose-inhibited division protein B</fullName>
    </submittedName>
</protein>
<dbReference type="AlphaFoldDB" id="A0A2X3VS57"/>
<evidence type="ECO:0000256" key="1">
    <source>
        <dbReference type="ARBA" id="ARBA00022603"/>
    </source>
</evidence>
<keyword evidence="3" id="KW-0949">S-adenosyl-L-methionine</keyword>
<organism evidence="5 6">
    <name type="scientific">Streptococcus sanguinis</name>
    <dbReference type="NCBI Taxonomy" id="1305"/>
    <lineage>
        <taxon>Bacteria</taxon>
        <taxon>Bacillati</taxon>
        <taxon>Bacillota</taxon>
        <taxon>Bacilli</taxon>
        <taxon>Lactobacillales</taxon>
        <taxon>Streptococcaceae</taxon>
        <taxon>Streptococcus</taxon>
    </lineage>
</organism>
<dbReference type="InterPro" id="IPR020598">
    <property type="entry name" value="rRNA_Ade_methylase_Trfase_N"/>
</dbReference>
<keyword evidence="1" id="KW-0489">Methyltransferase</keyword>
<dbReference type="PROSITE" id="PS01131">
    <property type="entry name" value="RRNA_A_DIMETH"/>
    <property type="match status" value="1"/>
</dbReference>
<dbReference type="Gene3D" id="3.40.50.150">
    <property type="entry name" value="Vaccinia Virus protein VP39"/>
    <property type="match status" value="1"/>
</dbReference>
<evidence type="ECO:0000313" key="6">
    <source>
        <dbReference type="Proteomes" id="UP000249623"/>
    </source>
</evidence>
<accession>A0A2X3VS57</accession>
<dbReference type="InterPro" id="IPR020596">
    <property type="entry name" value="rRNA_Ade_Mease_Trfase_CS"/>
</dbReference>
<feature type="domain" description="Ribosomal RNA adenine methylase transferase N-terminal" evidence="4">
    <location>
        <begin position="28"/>
        <end position="145"/>
    </location>
</feature>
<dbReference type="GO" id="GO:0000179">
    <property type="term" value="F:rRNA (adenine-N6,N6-)-dimethyltransferase activity"/>
    <property type="evidence" value="ECO:0007669"/>
    <property type="project" value="InterPro"/>
</dbReference>
<evidence type="ECO:0000259" key="4">
    <source>
        <dbReference type="SMART" id="SM00650"/>
    </source>
</evidence>
<dbReference type="EMBL" id="LS483346">
    <property type="protein sequence ID" value="SQF35136.1"/>
    <property type="molecule type" value="Genomic_DNA"/>
</dbReference>
<gene>
    <name evidence="5" type="ORF">NCTC11085_01514</name>
</gene>
<dbReference type="InterPro" id="IPR029063">
    <property type="entry name" value="SAM-dependent_MTases_sf"/>
</dbReference>
<sequence>MMEVEKYTRLIQRMEVQAKLTWNREIKLIQGNVADPKDKLKILEIGSGPGVITKKLCELFPNAQITCLELDSDFVEYSKTALPDDYKERVEILKGDITQIDLDEEVYDIVYARLVLQHVHGVDKALENAHKALKKGGQILITDIDEGLFGIIDPEVPELSYVYGQHIQEQVLEGGDRYIGRKLWRMLKNANFSTVDLDLIPVNSDEVGINSFLPQVDYEEMGTMIDNNLLSQDDIDKVKIATDKFLQSDYPFALLVLFFVVGTK</sequence>
<dbReference type="Proteomes" id="UP000249623">
    <property type="component" value="Chromosome 1"/>
</dbReference>
<evidence type="ECO:0000313" key="5">
    <source>
        <dbReference type="EMBL" id="SQF35136.1"/>
    </source>
</evidence>